<dbReference type="GO" id="GO:0072344">
    <property type="term" value="P:rescue of stalled ribosome"/>
    <property type="evidence" value="ECO:0007669"/>
    <property type="project" value="InterPro"/>
</dbReference>
<accession>W8BK44</accession>
<dbReference type="PANTHER" id="PTHR12963">
    <property type="entry name" value="THYROID RECEPTOR INTERACTING PROTEIN RELATED"/>
    <property type="match status" value="1"/>
</dbReference>
<feature type="domain" description="ASCH" evidence="2">
    <location>
        <begin position="389"/>
        <end position="502"/>
    </location>
</feature>
<dbReference type="EMBL" id="GAMC01004865">
    <property type="protein sequence ID" value="JAC01691.1"/>
    <property type="molecule type" value="mRNA"/>
</dbReference>
<dbReference type="PANTHER" id="PTHR12963:SF4">
    <property type="entry name" value="ACTIVATING SIGNAL COINTEGRATOR 1"/>
    <property type="match status" value="1"/>
</dbReference>
<reference evidence="3" key="1">
    <citation type="submission" date="2013-07" db="EMBL/GenBank/DDBJ databases">
        <authorList>
            <person name="Geib S."/>
        </authorList>
    </citation>
    <scope>NUCLEOTIDE SEQUENCE</scope>
</reference>
<dbReference type="Gene3D" id="2.30.130.30">
    <property type="entry name" value="Hypothetical protein"/>
    <property type="match status" value="1"/>
</dbReference>
<dbReference type="Pfam" id="PF23134">
    <property type="entry name" value="TRIP4_3rd"/>
    <property type="match status" value="1"/>
</dbReference>
<dbReference type="InterPro" id="IPR007374">
    <property type="entry name" value="ASCH_domain"/>
</dbReference>
<dbReference type="GO" id="GO:0005634">
    <property type="term" value="C:nucleus"/>
    <property type="evidence" value="ECO:0007669"/>
    <property type="project" value="InterPro"/>
</dbReference>
<dbReference type="SUPFAM" id="SSF88697">
    <property type="entry name" value="PUA domain-like"/>
    <property type="match status" value="1"/>
</dbReference>
<dbReference type="InterPro" id="IPR039128">
    <property type="entry name" value="TRIP4-like"/>
</dbReference>
<evidence type="ECO:0000259" key="2">
    <source>
        <dbReference type="SMART" id="SM01022"/>
    </source>
</evidence>
<dbReference type="InterPro" id="IPR009349">
    <property type="entry name" value="TRIP4/RQT4_C2HC5_Znf"/>
</dbReference>
<dbReference type="SMART" id="SM01022">
    <property type="entry name" value="ASCH"/>
    <property type="match status" value="1"/>
</dbReference>
<gene>
    <name evidence="3" type="primary">TRIP4</name>
</gene>
<feature type="region of interest" description="Disordered" evidence="1">
    <location>
        <begin position="62"/>
        <end position="122"/>
    </location>
</feature>
<dbReference type="Pfam" id="PF23135">
    <property type="entry name" value="TRI4_N"/>
    <property type="match status" value="1"/>
</dbReference>
<dbReference type="GO" id="GO:0180022">
    <property type="term" value="C:RQC-trigger complex"/>
    <property type="evidence" value="ECO:0007669"/>
    <property type="project" value="InterPro"/>
</dbReference>
<feature type="compositionally biased region" description="Low complexity" evidence="1">
    <location>
        <begin position="104"/>
        <end position="115"/>
    </location>
</feature>
<dbReference type="InterPro" id="IPR056993">
    <property type="entry name" value="TRIP4_3rd_dom"/>
</dbReference>
<dbReference type="GO" id="GO:0008270">
    <property type="term" value="F:zinc ion binding"/>
    <property type="evidence" value="ECO:0007669"/>
    <property type="project" value="InterPro"/>
</dbReference>
<sequence>MEKWIRERLKNCLEFEVPDDMVKYILSLKSSTEFDEYFETLLNPECEDHRSFMADCKQRMFSKPLPNKRSPQPNNQQQKQSKPGQAVAQGKQNQNATTVDGKFGKQPQQQQPSQGAKKKSKYVSLYTSDGSVSGDVIMMKGRRLCDCQASQHKLINNCLSCGRIVCEQEGSGPCLFCGEIVCTNEEMQLMKSDSKKGQNLLKSLKEKGGGEALKKALEQRDRLLEYDRNSEKRTTVIDDEFDYFEENSVWLSDAERAKYERLKQEMHEKKHESRIKRKIKIDFAGREVEDEPQITSEYENRVLKEIAAAKAAAGDKNNWSNRKNSQKITPDTCGIDPNMDDKHRPIYNITAGGKTLAVDQHINRSISACSYNRVQDKELLEMQDMRNCLSMHQPWASLLVAGIKKHEGRSWYSEHRGRLWIASTVKEPHPEEIEELKNFYKTHYNDPDIKFPEHYPTGCLLGCVRVDDCLAQEEYREMYPNGESESPYVFVCSSPELLPVVFPIKGQHKIYQIDPKLHNTACKTLLRLRYTKT</sequence>
<feature type="compositionally biased region" description="Polar residues" evidence="1">
    <location>
        <begin position="317"/>
        <end position="329"/>
    </location>
</feature>
<feature type="compositionally biased region" description="Low complexity" evidence="1">
    <location>
        <begin position="67"/>
        <end position="83"/>
    </location>
</feature>
<feature type="region of interest" description="Disordered" evidence="1">
    <location>
        <begin position="315"/>
        <end position="339"/>
    </location>
</feature>
<organism evidence="3">
    <name type="scientific">Ceratitis capitata</name>
    <name type="common">Mediterranean fruit fly</name>
    <name type="synonym">Tephritis capitata</name>
    <dbReference type="NCBI Taxonomy" id="7213"/>
    <lineage>
        <taxon>Eukaryota</taxon>
        <taxon>Metazoa</taxon>
        <taxon>Ecdysozoa</taxon>
        <taxon>Arthropoda</taxon>
        <taxon>Hexapoda</taxon>
        <taxon>Insecta</taxon>
        <taxon>Pterygota</taxon>
        <taxon>Neoptera</taxon>
        <taxon>Endopterygota</taxon>
        <taxon>Diptera</taxon>
        <taxon>Brachycera</taxon>
        <taxon>Muscomorpha</taxon>
        <taxon>Tephritoidea</taxon>
        <taxon>Tephritidae</taxon>
        <taxon>Ceratitis</taxon>
        <taxon>Ceratitis</taxon>
    </lineage>
</organism>
<dbReference type="InterPro" id="IPR056994">
    <property type="entry name" value="TRI4_N"/>
</dbReference>
<dbReference type="InterPro" id="IPR015947">
    <property type="entry name" value="PUA-like_sf"/>
</dbReference>
<dbReference type="Pfam" id="PF06221">
    <property type="entry name" value="zf-C2HC5"/>
    <property type="match status" value="1"/>
</dbReference>
<proteinExistence type="evidence at transcript level"/>
<dbReference type="CDD" id="cd06554">
    <property type="entry name" value="ASCH_ASC-1_like"/>
    <property type="match status" value="1"/>
</dbReference>
<dbReference type="OrthoDB" id="338816at2759"/>
<evidence type="ECO:0000313" key="3">
    <source>
        <dbReference type="EMBL" id="JAC01691.1"/>
    </source>
</evidence>
<evidence type="ECO:0000256" key="1">
    <source>
        <dbReference type="SAM" id="MobiDB-lite"/>
    </source>
</evidence>
<protein>
    <submittedName>
        <fullName evidence="3">Activating signal cointegrator 1</fullName>
    </submittedName>
</protein>
<dbReference type="FunFam" id="2.30.130.30:FF:000002">
    <property type="entry name" value="Activating signal cointegrator 1"/>
    <property type="match status" value="1"/>
</dbReference>
<dbReference type="AlphaFoldDB" id="W8BK44"/>
<reference evidence="3" key="2">
    <citation type="journal article" date="2014" name="BMC Genomics">
        <title>A genomic perspective to assessing quality of mass-reared SIT flies used in Mediterranean fruit fly (Ceratitis capitata) eradication in California.</title>
        <authorList>
            <person name="Calla B."/>
            <person name="Hall B."/>
            <person name="Hou S."/>
            <person name="Geib S.M."/>
        </authorList>
    </citation>
    <scope>NUCLEOTIDE SEQUENCE</scope>
</reference>
<dbReference type="Pfam" id="PF04266">
    <property type="entry name" value="ASCH"/>
    <property type="match status" value="1"/>
</dbReference>
<name>W8BK44_CERCA</name>